<keyword evidence="1" id="KW-0175">Coiled coil</keyword>
<organism evidence="3 4">
    <name type="scientific">Paramarasmius palmivorus</name>
    <dbReference type="NCBI Taxonomy" id="297713"/>
    <lineage>
        <taxon>Eukaryota</taxon>
        <taxon>Fungi</taxon>
        <taxon>Dikarya</taxon>
        <taxon>Basidiomycota</taxon>
        <taxon>Agaricomycotina</taxon>
        <taxon>Agaricomycetes</taxon>
        <taxon>Agaricomycetidae</taxon>
        <taxon>Agaricales</taxon>
        <taxon>Marasmiineae</taxon>
        <taxon>Marasmiaceae</taxon>
        <taxon>Paramarasmius</taxon>
    </lineage>
</organism>
<reference evidence="3 4" key="1">
    <citation type="submission" date="2024-01" db="EMBL/GenBank/DDBJ databases">
        <title>A draft genome for a cacao thread blight-causing isolate of Paramarasmius palmivorus.</title>
        <authorList>
            <person name="Baruah I.K."/>
            <person name="Bukari Y."/>
            <person name="Amoako-Attah I."/>
            <person name="Meinhardt L.W."/>
            <person name="Bailey B.A."/>
            <person name="Cohen S.P."/>
        </authorList>
    </citation>
    <scope>NUCLEOTIDE SEQUENCE [LARGE SCALE GENOMIC DNA]</scope>
    <source>
        <strain evidence="3 4">GH-12</strain>
    </source>
</reference>
<gene>
    <name evidence="3" type="ORF">VNI00_009002</name>
</gene>
<evidence type="ECO:0008006" key="5">
    <source>
        <dbReference type="Google" id="ProtNLM"/>
    </source>
</evidence>
<dbReference type="AlphaFoldDB" id="A0AAW0CSE3"/>
<sequence>MTESGIINETISRIPSKANAQTESPRTRMNRAKLVKKIWSSPERFPRISYKMLERDASTGQRNRTTLCDRCNNEFISNVVHPAIDTDRLQSDSVPSDAEHSQALTSLEAEERDLACYEEELARLYRIVHKLETEKSALQKRIFERRSWTSAIRKFPHEIWRLIFEEACLSHSYTLDIPSTSASRRITTLPLIFSRVSSQWRGILYGYPQLWSAISVDILKPTKEADRLVQCFLQRSGTCHLKLNIGDSTGGIMDHRLEKYLGRYGCSILQRLMEALPRCQELTLGIGGNIFGSVTSLMTCHASFVSLQKLEMNVDIEQDVDWFWDLVQDATKLQHISIPPRNVWPELGTNTKIPYHQLTSIHFRNPLKSVVLHALRHYWNDSFSWDVDAGALPVLAHNLQSLYLDSSQVSHLRTLFTSITLPAITSITIEDLFGLDVGDIWEALPALSDMLERSRASLKSIALRFAGRGIPMVGLLNILRLSPEVTSLEVSLAYDDGNSGFLGNLLSELTIHDTTVSLAPKLERLCIYELVPSDNWNYVPSRVAQELVNLAESRSASARSGTYQAQVRASLAELQVSFSRTWRYETYHKDHPLAFDVDHLEERWRALQQSGMRCTVLWKRSTVEE</sequence>
<feature type="region of interest" description="Disordered" evidence="2">
    <location>
        <begin position="1"/>
        <end position="28"/>
    </location>
</feature>
<evidence type="ECO:0000313" key="3">
    <source>
        <dbReference type="EMBL" id="KAK7041713.1"/>
    </source>
</evidence>
<dbReference type="Proteomes" id="UP001383192">
    <property type="component" value="Unassembled WGS sequence"/>
</dbReference>
<feature type="compositionally biased region" description="Polar residues" evidence="2">
    <location>
        <begin position="1"/>
        <end position="24"/>
    </location>
</feature>
<proteinExistence type="predicted"/>
<protein>
    <recommendedName>
        <fullName evidence="5">F-box domain-containing protein</fullName>
    </recommendedName>
</protein>
<dbReference type="EMBL" id="JAYKXP010000032">
    <property type="protein sequence ID" value="KAK7041713.1"/>
    <property type="molecule type" value="Genomic_DNA"/>
</dbReference>
<comment type="caution">
    <text evidence="3">The sequence shown here is derived from an EMBL/GenBank/DDBJ whole genome shotgun (WGS) entry which is preliminary data.</text>
</comment>
<accession>A0AAW0CSE3</accession>
<keyword evidence="4" id="KW-1185">Reference proteome</keyword>
<evidence type="ECO:0000256" key="2">
    <source>
        <dbReference type="SAM" id="MobiDB-lite"/>
    </source>
</evidence>
<feature type="coiled-coil region" evidence="1">
    <location>
        <begin position="100"/>
        <end position="141"/>
    </location>
</feature>
<name>A0AAW0CSE3_9AGAR</name>
<evidence type="ECO:0000256" key="1">
    <source>
        <dbReference type="SAM" id="Coils"/>
    </source>
</evidence>
<evidence type="ECO:0000313" key="4">
    <source>
        <dbReference type="Proteomes" id="UP001383192"/>
    </source>
</evidence>